<evidence type="ECO:0000313" key="2">
    <source>
        <dbReference type="EMBL" id="MFA9480245.1"/>
    </source>
</evidence>
<dbReference type="RefSeq" id="WP_425347169.1">
    <property type="nucleotide sequence ID" value="NZ_JBGUBD010000017.1"/>
</dbReference>
<evidence type="ECO:0008006" key="4">
    <source>
        <dbReference type="Google" id="ProtNLM"/>
    </source>
</evidence>
<dbReference type="EMBL" id="JBGUBD010000017">
    <property type="protein sequence ID" value="MFA9480245.1"/>
    <property type="molecule type" value="Genomic_DNA"/>
</dbReference>
<reference evidence="2 3" key="1">
    <citation type="submission" date="2024-08" db="EMBL/GenBank/DDBJ databases">
        <title>Whole-genome sequencing of halo(alkali)philic microorganisms from hypersaline lakes.</title>
        <authorList>
            <person name="Sorokin D.Y."/>
            <person name="Merkel A.Y."/>
            <person name="Messina E."/>
            <person name="Yakimov M."/>
        </authorList>
    </citation>
    <scope>NUCLEOTIDE SEQUENCE [LARGE SCALE GENOMIC DNA]</scope>
    <source>
        <strain evidence="2 3">AB-hyl4</strain>
    </source>
</reference>
<keyword evidence="1" id="KW-0732">Signal</keyword>
<evidence type="ECO:0000313" key="3">
    <source>
        <dbReference type="Proteomes" id="UP001575105"/>
    </source>
</evidence>
<feature type="chain" id="PRO_5046948105" description="Lipoprotein" evidence="1">
    <location>
        <begin position="23"/>
        <end position="206"/>
    </location>
</feature>
<evidence type="ECO:0000256" key="1">
    <source>
        <dbReference type="SAM" id="SignalP"/>
    </source>
</evidence>
<accession>A0ABV4U9G5</accession>
<sequence>MRSVLIATALLLMVAAVGCQRAFVDTPNPSPIASEAYDRTFDASIAVLRDHGFDVDRQDYRFGRVTTMPKDSPTAFEPWHGDNTTAAQAWQSTLDHQRRTVSLFFEPTDEPGDAEANAEADHVIVMAEGDYLLRVEVLLERRVQPTRRMTGRTRGNVFRTLDDVPAEWARRGIDRSYWEPVGRDAYMEGRLLAEIVARGVDGKPTP</sequence>
<feature type="signal peptide" evidence="1">
    <location>
        <begin position="1"/>
        <end position="22"/>
    </location>
</feature>
<protein>
    <recommendedName>
        <fullName evidence="4">Lipoprotein</fullName>
    </recommendedName>
</protein>
<name>A0ABV4U9G5_9BACT</name>
<dbReference type="PROSITE" id="PS51257">
    <property type="entry name" value="PROKAR_LIPOPROTEIN"/>
    <property type="match status" value="1"/>
</dbReference>
<comment type="caution">
    <text evidence="2">The sequence shown here is derived from an EMBL/GenBank/DDBJ whole genome shotgun (WGS) entry which is preliminary data.</text>
</comment>
<keyword evidence="3" id="KW-1185">Reference proteome</keyword>
<gene>
    <name evidence="2" type="ORF">ACERK3_18385</name>
</gene>
<proteinExistence type="predicted"/>
<organism evidence="2 3">
    <name type="scientific">Natronomicrosphaera hydrolytica</name>
    <dbReference type="NCBI Taxonomy" id="3242702"/>
    <lineage>
        <taxon>Bacteria</taxon>
        <taxon>Pseudomonadati</taxon>
        <taxon>Planctomycetota</taxon>
        <taxon>Phycisphaerae</taxon>
        <taxon>Phycisphaerales</taxon>
        <taxon>Phycisphaeraceae</taxon>
        <taxon>Natronomicrosphaera</taxon>
    </lineage>
</organism>
<dbReference type="Proteomes" id="UP001575105">
    <property type="component" value="Unassembled WGS sequence"/>
</dbReference>